<feature type="domain" description="GGDEF" evidence="5">
    <location>
        <begin position="430"/>
        <end position="560"/>
    </location>
</feature>
<gene>
    <name evidence="6" type="ORF">HXX02_05500</name>
</gene>
<organism evidence="6 7">
    <name type="scientific">Microbulbifer elongatus</name>
    <dbReference type="NCBI Taxonomy" id="86173"/>
    <lineage>
        <taxon>Bacteria</taxon>
        <taxon>Pseudomonadati</taxon>
        <taxon>Pseudomonadota</taxon>
        <taxon>Gammaproteobacteria</taxon>
        <taxon>Cellvibrionales</taxon>
        <taxon>Microbulbiferaceae</taxon>
        <taxon>Microbulbifer</taxon>
    </lineage>
</organism>
<dbReference type="SUPFAM" id="SSF55073">
    <property type="entry name" value="Nucleotide cyclase"/>
    <property type="match status" value="1"/>
</dbReference>
<dbReference type="Pfam" id="PF07696">
    <property type="entry name" value="7TMR-DISMED2"/>
    <property type="match status" value="1"/>
</dbReference>
<dbReference type="CDD" id="cd01949">
    <property type="entry name" value="GGDEF"/>
    <property type="match status" value="1"/>
</dbReference>
<comment type="caution">
    <text evidence="6">The sequence shown here is derived from an EMBL/GenBank/DDBJ whole genome shotgun (WGS) entry which is preliminary data.</text>
</comment>
<accession>A0ABT1NYJ5</accession>
<dbReference type="InterPro" id="IPR000160">
    <property type="entry name" value="GGDEF_dom"/>
</dbReference>
<dbReference type="PROSITE" id="PS50887">
    <property type="entry name" value="GGDEF"/>
    <property type="match status" value="1"/>
</dbReference>
<dbReference type="EMBL" id="JACASI010000014">
    <property type="protein sequence ID" value="MCQ3828891.1"/>
    <property type="molecule type" value="Genomic_DNA"/>
</dbReference>
<feature type="transmembrane region" description="Helical" evidence="3">
    <location>
        <begin position="286"/>
        <end position="306"/>
    </location>
</feature>
<feature type="signal peptide" evidence="4">
    <location>
        <begin position="1"/>
        <end position="19"/>
    </location>
</feature>
<reference evidence="6" key="1">
    <citation type="thesis" date="2020" institute="Technische Universitat Dresden" country="Dresden, Germany">
        <title>The Agarolytic System of Microbulbifer elongatus PORT2, Isolated from Batu Karas, Pangandaran West Java Indonesia.</title>
        <authorList>
            <person name="Anggraeni S.R."/>
        </authorList>
    </citation>
    <scope>NUCLEOTIDE SEQUENCE</scope>
    <source>
        <strain evidence="6">PORT2</strain>
    </source>
</reference>
<dbReference type="InterPro" id="IPR011623">
    <property type="entry name" value="7TMR_DISM_rcpt_extracell_dom1"/>
</dbReference>
<feature type="transmembrane region" description="Helical" evidence="3">
    <location>
        <begin position="373"/>
        <end position="391"/>
    </location>
</feature>
<dbReference type="PANTHER" id="PTHR45138">
    <property type="entry name" value="REGULATORY COMPONENTS OF SENSORY TRANSDUCTION SYSTEM"/>
    <property type="match status" value="1"/>
</dbReference>
<dbReference type="InterPro" id="IPR050469">
    <property type="entry name" value="Diguanylate_Cyclase"/>
</dbReference>
<dbReference type="Gene3D" id="2.60.40.2380">
    <property type="match status" value="1"/>
</dbReference>
<name>A0ABT1NYJ5_9GAMM</name>
<evidence type="ECO:0000313" key="6">
    <source>
        <dbReference type="EMBL" id="MCQ3828891.1"/>
    </source>
</evidence>
<dbReference type="InterPro" id="IPR011622">
    <property type="entry name" value="7TMR_DISM_rcpt_extracell_dom2"/>
</dbReference>
<proteinExistence type="predicted"/>
<dbReference type="InterPro" id="IPR043128">
    <property type="entry name" value="Rev_trsase/Diguanyl_cyclase"/>
</dbReference>
<keyword evidence="3" id="KW-1133">Transmembrane helix</keyword>
<evidence type="ECO:0000256" key="3">
    <source>
        <dbReference type="SAM" id="Phobius"/>
    </source>
</evidence>
<evidence type="ECO:0000256" key="4">
    <source>
        <dbReference type="SAM" id="SignalP"/>
    </source>
</evidence>
<keyword evidence="4" id="KW-0732">Signal</keyword>
<feature type="chain" id="PRO_5046624596" description="diguanylate cyclase" evidence="4">
    <location>
        <begin position="20"/>
        <end position="572"/>
    </location>
</feature>
<dbReference type="SMART" id="SM00267">
    <property type="entry name" value="GGDEF"/>
    <property type="match status" value="1"/>
</dbReference>
<dbReference type="PANTHER" id="PTHR45138:SF9">
    <property type="entry name" value="DIGUANYLATE CYCLASE DGCM-RELATED"/>
    <property type="match status" value="1"/>
</dbReference>
<sequence length="572" mass="62932">MRIALLCVPWLFAPSVARADIVDAAPPVVEVAPGQSVLSLTPYLQLFVDHDHALSADAPNPAALAHRLTPLNREAANFGFSDAAYWVAFTLRNPTDRDLPLVIRQDYPLMDHLDFWAPAGEGGWHHVRTGDHQPFDSRPLALRDYVFPITLPAQSLQTYYLRFASAGSINIGLSVSSQQAYLPRLGLEQLLYGIYYGGFLVLVLYNLFLFLALRDTAYAFYMGYSICCGLFFAVLNGFAFQFFWPDFPWLANRALLLALGLTLTFAIQFARLICNVKRLAPRVDRFCGLLRYGTITLTVLAPFVDYATMTEIFSAAALIVSLTSLSVGAVSVWRGSVSARYFLIAWITLMWTVVMYVFKTFGLLPHNAITHNAFQVGALIEMVLLSLALGARVGEIQRQGHTDQLTGLFNRRHFDELLAKEFSQATRDETPLSLVVLDLDHFKAINDRLGHARGDEALRAVGQLASRLVRKPAVACRYGGEEFAVLLPGCDKPVATKIADRLLNAVAKIDCDGVPLSVSIGVASYENGNFTSAIQLFEAADSALYMAKEGGRNKVVTSPDGETSSQLAASLF</sequence>
<evidence type="ECO:0000313" key="7">
    <source>
        <dbReference type="Proteomes" id="UP001205566"/>
    </source>
</evidence>
<dbReference type="Gene3D" id="3.30.70.270">
    <property type="match status" value="1"/>
</dbReference>
<keyword evidence="7" id="KW-1185">Reference proteome</keyword>
<feature type="transmembrane region" description="Helical" evidence="3">
    <location>
        <begin position="312"/>
        <end position="333"/>
    </location>
</feature>
<keyword evidence="3" id="KW-0812">Transmembrane</keyword>
<dbReference type="Pfam" id="PF00990">
    <property type="entry name" value="GGDEF"/>
    <property type="match status" value="1"/>
</dbReference>
<protein>
    <recommendedName>
        <fullName evidence="1">diguanylate cyclase</fullName>
        <ecNumber evidence="1">2.7.7.65</ecNumber>
    </recommendedName>
</protein>
<dbReference type="InterPro" id="IPR029787">
    <property type="entry name" value="Nucleotide_cyclase"/>
</dbReference>
<dbReference type="EC" id="2.7.7.65" evidence="1"/>
<evidence type="ECO:0000259" key="5">
    <source>
        <dbReference type="PROSITE" id="PS50887"/>
    </source>
</evidence>
<feature type="transmembrane region" description="Helical" evidence="3">
    <location>
        <begin position="220"/>
        <end position="244"/>
    </location>
</feature>
<dbReference type="NCBIfam" id="TIGR00254">
    <property type="entry name" value="GGDEF"/>
    <property type="match status" value="1"/>
</dbReference>
<feature type="transmembrane region" description="Helical" evidence="3">
    <location>
        <begin position="340"/>
        <end position="358"/>
    </location>
</feature>
<dbReference type="Pfam" id="PF07695">
    <property type="entry name" value="7TMR-DISM_7TM"/>
    <property type="match status" value="1"/>
</dbReference>
<keyword evidence="3" id="KW-0472">Membrane</keyword>
<dbReference type="Proteomes" id="UP001205566">
    <property type="component" value="Unassembled WGS sequence"/>
</dbReference>
<feature type="transmembrane region" description="Helical" evidence="3">
    <location>
        <begin position="250"/>
        <end position="274"/>
    </location>
</feature>
<evidence type="ECO:0000256" key="1">
    <source>
        <dbReference type="ARBA" id="ARBA00012528"/>
    </source>
</evidence>
<evidence type="ECO:0000256" key="2">
    <source>
        <dbReference type="ARBA" id="ARBA00034247"/>
    </source>
</evidence>
<feature type="transmembrane region" description="Helical" evidence="3">
    <location>
        <begin position="190"/>
        <end position="213"/>
    </location>
</feature>
<comment type="catalytic activity">
    <reaction evidence="2">
        <text>2 GTP = 3',3'-c-di-GMP + 2 diphosphate</text>
        <dbReference type="Rhea" id="RHEA:24898"/>
        <dbReference type="ChEBI" id="CHEBI:33019"/>
        <dbReference type="ChEBI" id="CHEBI:37565"/>
        <dbReference type="ChEBI" id="CHEBI:58805"/>
        <dbReference type="EC" id="2.7.7.65"/>
    </reaction>
</comment>